<reference evidence="3" key="1">
    <citation type="submission" date="2021-04" db="EMBL/GenBank/DDBJ databases">
        <title>Oceanospirillales bacteria with DddD are important DMSP degraders in coastal seawater.</title>
        <authorList>
            <person name="Liu J."/>
        </authorList>
    </citation>
    <scope>NUCLEOTIDE SEQUENCE</scope>
    <source>
        <strain evidence="3">D13-1</strain>
    </source>
</reference>
<name>A0ABY5HLF2_9GAMM</name>
<evidence type="ECO:0000259" key="2">
    <source>
        <dbReference type="Pfam" id="PF13699"/>
    </source>
</evidence>
<evidence type="ECO:0000313" key="3">
    <source>
        <dbReference type="EMBL" id="UTW12065.1"/>
    </source>
</evidence>
<keyword evidence="4" id="KW-1185">Reference proteome</keyword>
<feature type="domain" description="eCIS core" evidence="2">
    <location>
        <begin position="122"/>
        <end position="194"/>
    </location>
</feature>
<feature type="region of interest" description="Disordered" evidence="1">
    <location>
        <begin position="1"/>
        <end position="25"/>
    </location>
</feature>
<dbReference type="RefSeq" id="WP_255854117.1">
    <property type="nucleotide sequence ID" value="NZ_CP073347.1"/>
</dbReference>
<proteinExistence type="predicted"/>
<protein>
    <submittedName>
        <fullName evidence="3">DUF4157 domain-containing protein</fullName>
    </submittedName>
</protein>
<organism evidence="3 4">
    <name type="scientific">Marinobacterium rhizophilum</name>
    <dbReference type="NCBI Taxonomy" id="420402"/>
    <lineage>
        <taxon>Bacteria</taxon>
        <taxon>Pseudomonadati</taxon>
        <taxon>Pseudomonadota</taxon>
        <taxon>Gammaproteobacteria</taxon>
        <taxon>Oceanospirillales</taxon>
        <taxon>Oceanospirillaceae</taxon>
        <taxon>Marinobacterium</taxon>
    </lineage>
</organism>
<dbReference type="Proteomes" id="UP001058461">
    <property type="component" value="Chromosome"/>
</dbReference>
<sequence>MRTHAQTPKGSRPTPAITPALPRRKHLRQCHQVSDILSALRATSSEALQHLFKEQPVKPDAAARMPHATRHGGWDVAGERSHSQAPFSSVQAAGVLHRHAAGAGPLIAPEIVHEVLRGQGQPIPAEVRQDMEARLGHDFTDVRVHTGKRAAASADAVAADAYTVGRQIVFAQGRFDPVSRQGRQLIAHELSHAAAHPVGVPAPSGALRVSTPTEAAERHATRASQAPPGPSPAPDTAAPSALFRQVAALVGLTGVSVNHARVTVPPAAGLTFTASKRPANASGVTISIVGDNAAIATGTTVDSTTGVITVSAAQTGGSAHIEASQNATGPGGATLTSTTPATAPFNFNAIPSGITRTSASTGATPGFYGGDFTHTFTSPAGGQGALERSHVNERFAAARGSRLDLSGTLGRIRIRVNNPNSASAGWDLDASGTMVAPDHVTWSDSTDARPFVTNASNPSPSDSLPQALTATQDFRNLSFPALTYGATAVASTTHRRAIEERSNRLKAVTSANASGINQEIVEDYAGPTLFRRCRATPAAIRMSLPTPPGGSPPAVDTTTITVDTEGQPATPTFSIRSPDLGCTITPGGVLTPGTTAGTVTVRAGDAANFDEIDVVINPRPATFIRLTSASSAADIIRDNSLAERGIDAAALARLNPEIQFNGAVAAGTVIWFRAREVAAAATGFEEIAERHFGNRLAWPTLWSFNPDIHDPASIEPTTRIHLQSEADQTRFGEVPLNQD</sequence>
<evidence type="ECO:0000313" key="4">
    <source>
        <dbReference type="Proteomes" id="UP001058461"/>
    </source>
</evidence>
<dbReference type="InterPro" id="IPR025295">
    <property type="entry name" value="eCIS_core_dom"/>
</dbReference>
<dbReference type="EMBL" id="CP073347">
    <property type="protein sequence ID" value="UTW12065.1"/>
    <property type="molecule type" value="Genomic_DNA"/>
</dbReference>
<evidence type="ECO:0000256" key="1">
    <source>
        <dbReference type="SAM" id="MobiDB-lite"/>
    </source>
</evidence>
<feature type="region of interest" description="Disordered" evidence="1">
    <location>
        <begin position="59"/>
        <end position="80"/>
    </location>
</feature>
<feature type="region of interest" description="Disordered" evidence="1">
    <location>
        <begin position="196"/>
        <end position="237"/>
    </location>
</feature>
<gene>
    <name evidence="3" type="ORF">KDW95_23050</name>
</gene>
<dbReference type="Pfam" id="PF13699">
    <property type="entry name" value="eCIS_core"/>
    <property type="match status" value="1"/>
</dbReference>
<accession>A0ABY5HLF2</accession>
<feature type="compositionally biased region" description="Low complexity" evidence="1">
    <location>
        <begin position="196"/>
        <end position="206"/>
    </location>
</feature>